<proteinExistence type="predicted"/>
<keyword evidence="2" id="KW-1133">Transmembrane helix</keyword>
<dbReference type="RefSeq" id="WP_138047149.1">
    <property type="nucleotide sequence ID" value="NZ_VBZC01000026.1"/>
</dbReference>
<name>A0A5R9FNS5_9ACTN</name>
<keyword evidence="2" id="KW-0812">Transmembrane</keyword>
<organism evidence="3 4">
    <name type="scientific">Streptomyces montanus</name>
    <dbReference type="NCBI Taxonomy" id="2580423"/>
    <lineage>
        <taxon>Bacteria</taxon>
        <taxon>Bacillati</taxon>
        <taxon>Actinomycetota</taxon>
        <taxon>Actinomycetes</taxon>
        <taxon>Kitasatosporales</taxon>
        <taxon>Streptomycetaceae</taxon>
        <taxon>Streptomyces</taxon>
    </lineage>
</organism>
<keyword evidence="3" id="KW-0418">Kinase</keyword>
<evidence type="ECO:0000313" key="4">
    <source>
        <dbReference type="Proteomes" id="UP000305906"/>
    </source>
</evidence>
<feature type="transmembrane region" description="Helical" evidence="2">
    <location>
        <begin position="31"/>
        <end position="49"/>
    </location>
</feature>
<feature type="compositionally biased region" description="Basic and acidic residues" evidence="1">
    <location>
        <begin position="14"/>
        <end position="23"/>
    </location>
</feature>
<keyword evidence="3" id="KW-0808">Transferase</keyword>
<sequence>MMPSLPRQAAPPDEPSRPSEDRRHMIRRRSLTLLIIVLLIGVPAGYLVISANQSRDSGKDKEKKYSATGLTEGWPSRVQRRLYQLPVPAHSGHVAYYETNNWKTSRLYIQFLTSEKGLDKFLKRIGTSRAALERDEIAVTARDQRIVGWEFTGPGPWSGLTRERKNPTPTLDIVVNWSKRGHPMVYAVSRTTP</sequence>
<accession>A0A5R9FNS5</accession>
<dbReference type="EMBL" id="VBZC01000026">
    <property type="protein sequence ID" value="TLS43766.1"/>
    <property type="molecule type" value="Genomic_DNA"/>
</dbReference>
<evidence type="ECO:0000256" key="2">
    <source>
        <dbReference type="SAM" id="Phobius"/>
    </source>
</evidence>
<keyword evidence="4" id="KW-1185">Reference proteome</keyword>
<reference evidence="3 4" key="1">
    <citation type="submission" date="2019-05" db="EMBL/GenBank/DDBJ databases">
        <title>Streptomyces sp. NEAU-C151, a novel actinomycete isolated from soil.</title>
        <authorList>
            <person name="Han L."/>
            <person name="Jiang H."/>
        </authorList>
    </citation>
    <scope>NUCLEOTIDE SEQUENCE [LARGE SCALE GENOMIC DNA]</scope>
    <source>
        <strain evidence="3 4">NEAU-C151</strain>
    </source>
</reference>
<gene>
    <name evidence="3" type="ORF">FE633_23480</name>
</gene>
<dbReference type="GO" id="GO:0016301">
    <property type="term" value="F:kinase activity"/>
    <property type="evidence" value="ECO:0007669"/>
    <property type="project" value="UniProtKB-KW"/>
</dbReference>
<keyword evidence="2" id="KW-0472">Membrane</keyword>
<feature type="region of interest" description="Disordered" evidence="1">
    <location>
        <begin position="1"/>
        <end position="23"/>
    </location>
</feature>
<evidence type="ECO:0000313" key="3">
    <source>
        <dbReference type="EMBL" id="TLS43766.1"/>
    </source>
</evidence>
<evidence type="ECO:0000256" key="1">
    <source>
        <dbReference type="SAM" id="MobiDB-lite"/>
    </source>
</evidence>
<dbReference type="Proteomes" id="UP000305906">
    <property type="component" value="Unassembled WGS sequence"/>
</dbReference>
<comment type="caution">
    <text evidence="3">The sequence shown here is derived from an EMBL/GenBank/DDBJ whole genome shotgun (WGS) entry which is preliminary data.</text>
</comment>
<protein>
    <submittedName>
        <fullName evidence="3">Sugar kinase</fullName>
    </submittedName>
</protein>
<dbReference type="AlphaFoldDB" id="A0A5R9FNS5"/>